<dbReference type="FunFam" id="3.30.1640.10:FF:000004">
    <property type="entry name" value="DNA helicase"/>
    <property type="match status" value="1"/>
</dbReference>
<evidence type="ECO:0000259" key="15">
    <source>
        <dbReference type="PROSITE" id="PS50051"/>
    </source>
</evidence>
<dbReference type="EMBL" id="NCKV01000137">
    <property type="protein sequence ID" value="RWS31530.1"/>
    <property type="molecule type" value="Genomic_DNA"/>
</dbReference>
<dbReference type="Pfam" id="PF14551">
    <property type="entry name" value="MCM_N"/>
    <property type="match status" value="1"/>
</dbReference>
<evidence type="ECO:0000256" key="12">
    <source>
        <dbReference type="RuleBase" id="RU004070"/>
    </source>
</evidence>
<dbReference type="GO" id="GO:0003697">
    <property type="term" value="F:single-stranded DNA binding"/>
    <property type="evidence" value="ECO:0007669"/>
    <property type="project" value="TreeGrafter"/>
</dbReference>
<keyword evidence="4 12" id="KW-0547">Nucleotide-binding</keyword>
<dbReference type="InterPro" id="IPR008049">
    <property type="entry name" value="MCM6"/>
</dbReference>
<dbReference type="GO" id="GO:0006270">
    <property type="term" value="P:DNA replication initiation"/>
    <property type="evidence" value="ECO:0007669"/>
    <property type="project" value="UniProtKB-UniRule"/>
</dbReference>
<keyword evidence="7 12" id="KW-0067">ATP-binding</keyword>
<evidence type="ECO:0000256" key="13">
    <source>
        <dbReference type="RuleBase" id="RU368064"/>
    </source>
</evidence>
<dbReference type="InterPro" id="IPR041024">
    <property type="entry name" value="Mcm6_C"/>
</dbReference>
<dbReference type="Pfam" id="PF17855">
    <property type="entry name" value="MCM_lid"/>
    <property type="match status" value="1"/>
</dbReference>
<comment type="subunit">
    <text evidence="13">Component of the MCM2-7 complex.</text>
</comment>
<dbReference type="STRING" id="299467.A0A443SVK0"/>
<dbReference type="GO" id="GO:0016887">
    <property type="term" value="F:ATP hydrolysis activity"/>
    <property type="evidence" value="ECO:0007669"/>
    <property type="project" value="RHEA"/>
</dbReference>
<dbReference type="VEuPathDB" id="VectorBase:LDEU000505"/>
<dbReference type="CDD" id="cd17757">
    <property type="entry name" value="MCM6"/>
    <property type="match status" value="1"/>
</dbReference>
<proteinExistence type="inferred from homology"/>
<dbReference type="FunFam" id="2.20.28.10:FF:000003">
    <property type="entry name" value="DNA helicase"/>
    <property type="match status" value="1"/>
</dbReference>
<gene>
    <name evidence="16" type="ORF">B4U80_04840</name>
</gene>
<comment type="catalytic activity">
    <reaction evidence="11">
        <text>ATP + H2O = ADP + phosphate + H(+)</text>
        <dbReference type="Rhea" id="RHEA:13065"/>
        <dbReference type="ChEBI" id="CHEBI:15377"/>
        <dbReference type="ChEBI" id="CHEBI:15378"/>
        <dbReference type="ChEBI" id="CHEBI:30616"/>
        <dbReference type="ChEBI" id="CHEBI:43474"/>
        <dbReference type="ChEBI" id="CHEBI:456216"/>
        <dbReference type="EC" id="3.6.4.12"/>
    </reaction>
    <physiologicalReaction direction="left-to-right" evidence="11">
        <dbReference type="Rhea" id="RHEA:13066"/>
    </physiologicalReaction>
</comment>
<dbReference type="GO" id="GO:0042555">
    <property type="term" value="C:MCM complex"/>
    <property type="evidence" value="ECO:0007669"/>
    <property type="project" value="UniProtKB-UniRule"/>
</dbReference>
<evidence type="ECO:0000256" key="2">
    <source>
        <dbReference type="ARBA" id="ARBA00008010"/>
    </source>
</evidence>
<evidence type="ECO:0000256" key="4">
    <source>
        <dbReference type="ARBA" id="ARBA00022741"/>
    </source>
</evidence>
<dbReference type="InterPro" id="IPR018525">
    <property type="entry name" value="MCM_CS"/>
</dbReference>
<dbReference type="Gene3D" id="3.40.50.300">
    <property type="entry name" value="P-loop containing nucleotide triphosphate hydrolases"/>
    <property type="match status" value="1"/>
</dbReference>
<dbReference type="AlphaFoldDB" id="A0A443SVK0"/>
<dbReference type="Pfam" id="PF17207">
    <property type="entry name" value="MCM_OB"/>
    <property type="match status" value="1"/>
</dbReference>
<name>A0A443SVK0_9ACAR</name>
<dbReference type="Pfam" id="PF18263">
    <property type="entry name" value="WHD_MCM6"/>
    <property type="match status" value="1"/>
</dbReference>
<dbReference type="PRINTS" id="PR01662">
    <property type="entry name" value="MCMPROTEIN6"/>
</dbReference>
<dbReference type="InterPro" id="IPR031327">
    <property type="entry name" value="MCM"/>
</dbReference>
<keyword evidence="5 13" id="KW-0378">Hydrolase</keyword>
<dbReference type="PROSITE" id="PS50051">
    <property type="entry name" value="MCM_2"/>
    <property type="match status" value="1"/>
</dbReference>
<evidence type="ECO:0000256" key="10">
    <source>
        <dbReference type="ARBA" id="ARBA00023306"/>
    </source>
</evidence>
<protein>
    <recommendedName>
        <fullName evidence="13">DNA replication licensing factor MCM6</fullName>
        <ecNumber evidence="13">3.6.4.12</ecNumber>
    </recommendedName>
</protein>
<dbReference type="GO" id="GO:0000727">
    <property type="term" value="P:double-strand break repair via break-induced replication"/>
    <property type="evidence" value="ECO:0007669"/>
    <property type="project" value="TreeGrafter"/>
</dbReference>
<dbReference type="PANTHER" id="PTHR11630:SF43">
    <property type="entry name" value="DNA REPLICATION LICENSING FACTOR MCM6"/>
    <property type="match status" value="1"/>
</dbReference>
<dbReference type="SUPFAM" id="SSF52540">
    <property type="entry name" value="P-loop containing nucleoside triphosphate hydrolases"/>
    <property type="match status" value="1"/>
</dbReference>
<evidence type="ECO:0000256" key="7">
    <source>
        <dbReference type="ARBA" id="ARBA00022840"/>
    </source>
</evidence>
<dbReference type="InterPro" id="IPR027925">
    <property type="entry name" value="MCM_N"/>
</dbReference>
<dbReference type="InterPro" id="IPR027417">
    <property type="entry name" value="P-loop_NTPase"/>
</dbReference>
<comment type="similarity">
    <text evidence="2 12">Belongs to the MCM family.</text>
</comment>
<dbReference type="PANTHER" id="PTHR11630">
    <property type="entry name" value="DNA REPLICATION LICENSING FACTOR MCM FAMILY MEMBER"/>
    <property type="match status" value="1"/>
</dbReference>
<feature type="region of interest" description="Disordered" evidence="14">
    <location>
        <begin position="696"/>
        <end position="716"/>
    </location>
</feature>
<dbReference type="PRINTS" id="PR01657">
    <property type="entry name" value="MCMFAMILY"/>
</dbReference>
<comment type="caution">
    <text evidence="16">The sequence shown here is derived from an EMBL/GenBank/DDBJ whole genome shotgun (WGS) entry which is preliminary data.</text>
</comment>
<evidence type="ECO:0000256" key="8">
    <source>
        <dbReference type="ARBA" id="ARBA00023125"/>
    </source>
</evidence>
<keyword evidence="9" id="KW-0539">Nucleus</keyword>
<dbReference type="InterPro" id="IPR033762">
    <property type="entry name" value="MCM_OB"/>
</dbReference>
<evidence type="ECO:0000313" key="17">
    <source>
        <dbReference type="Proteomes" id="UP000288716"/>
    </source>
</evidence>
<keyword evidence="3 13" id="KW-0235">DNA replication</keyword>
<dbReference type="InterPro" id="IPR041562">
    <property type="entry name" value="MCM_lid"/>
</dbReference>
<dbReference type="PROSITE" id="PS00847">
    <property type="entry name" value="MCM_1"/>
    <property type="match status" value="1"/>
</dbReference>
<dbReference type="GO" id="GO:1902969">
    <property type="term" value="P:mitotic DNA replication"/>
    <property type="evidence" value="ECO:0007669"/>
    <property type="project" value="TreeGrafter"/>
</dbReference>
<dbReference type="Gene3D" id="2.40.50.140">
    <property type="entry name" value="Nucleic acid-binding proteins"/>
    <property type="match status" value="1"/>
</dbReference>
<dbReference type="OrthoDB" id="1744952at2759"/>
<reference evidence="16 17" key="1">
    <citation type="journal article" date="2018" name="Gigascience">
        <title>Genomes of trombidid mites reveal novel predicted allergens and laterally-transferred genes associated with secondary metabolism.</title>
        <authorList>
            <person name="Dong X."/>
            <person name="Chaisiri K."/>
            <person name="Xia D."/>
            <person name="Armstrong S.D."/>
            <person name="Fang Y."/>
            <person name="Donnelly M.J."/>
            <person name="Kadowaki T."/>
            <person name="McGarry J.W."/>
            <person name="Darby A.C."/>
            <person name="Makepeace B.L."/>
        </authorList>
    </citation>
    <scope>NUCLEOTIDE SEQUENCE [LARGE SCALE GENOMIC DNA]</scope>
    <source>
        <strain evidence="16">UoL-UT</strain>
    </source>
</reference>
<evidence type="ECO:0000313" key="16">
    <source>
        <dbReference type="EMBL" id="RWS31530.1"/>
    </source>
</evidence>
<feature type="domain" description="MCM C-terminal AAA(+) ATPase" evidence="15">
    <location>
        <begin position="358"/>
        <end position="564"/>
    </location>
</feature>
<dbReference type="Pfam" id="PF00493">
    <property type="entry name" value="MCM"/>
    <property type="match status" value="1"/>
</dbReference>
<accession>A0A443SVK0</accession>
<feature type="compositionally biased region" description="Polar residues" evidence="14">
    <location>
        <begin position="700"/>
        <end position="716"/>
    </location>
</feature>
<dbReference type="Proteomes" id="UP000288716">
    <property type="component" value="Unassembled WGS sequence"/>
</dbReference>
<keyword evidence="10 13" id="KW-0131">Cell cycle</keyword>
<dbReference type="Gene3D" id="1.20.58.870">
    <property type="match status" value="1"/>
</dbReference>
<sequence length="830" mass="92951">MDVSDTRLGQTLKVKDALAEKCQRLFKNFLNEFNEDISEDSDSKYREAVMDLVKPEKNTLFVSFEDVQKFDHSLATIIVEDFYRVYPYLCRALPSFIQEDAFRNRENEDFNADLLLNVIKKKDFYVGFYGVPTRLKIRELSATKIGTLMRITGQVVRTHTVHPELISATFECDDCKQEIPNIEQQFKYTEPTICPNGACNNRTKFRLLLHKSRFVDFQKLRIQEIQSELPRGSMPRSLDIIVRGADQVECIQAGDRCDFVGSMIVVPDIAQLITGQTGVVRADAGAADAVRGLKTLGVREMSYKVAFLANCCILEGSSLPVQFDATSTNEDGNTKDLSTMFKEDDLNKINAMTKDKNLYDNLIKSLFSSIYGNEEIKRGILLQMFGGVAKITEEGTSLRGDINVCIVGDPSTAKSQFLKIITDFAVTRAIYTSGKASTASGLTAAVVRDDDGGFVIEAGALMLADRGICCIDEFDKMDVKDQVAIHEAMEQQTISITKAGVKATLNARTSILAAANPIGGHYDKTKSLRNNLSLSVPIMSRFDLFFVLLDECNEIIDYAIARRIVEMRTDADIDARESDQIRYSLDDIKKYIRFARQFKPKLSEEAEQHLVETYKQLRVSGAGFGAGAGFAGSNKQSWRITVRQLESLIRLSEALARLYCCDFVTVNHVKEASRLLSKSIVKIEQPDITLMDDDLEEAQSEASQGSTPASQTVTDSQGAKSLKLSYDKYKAMANIMVIHLRREERELADSESEGITRSKLIEWYLEQCADAIETEAELINRKILCDKVIDRLISVDQILIPLKASQAMETDEEDGDPILVVHPNYIPDAF</sequence>
<dbReference type="GO" id="GO:0005524">
    <property type="term" value="F:ATP binding"/>
    <property type="evidence" value="ECO:0007669"/>
    <property type="project" value="UniProtKB-UniRule"/>
</dbReference>
<dbReference type="EC" id="3.6.4.12" evidence="13"/>
<evidence type="ECO:0000256" key="14">
    <source>
        <dbReference type="SAM" id="MobiDB-lite"/>
    </source>
</evidence>
<dbReference type="Gene3D" id="3.30.1640.10">
    <property type="entry name" value="mini-chromosome maintenance (MCM) complex, chain A, domain 1"/>
    <property type="match status" value="1"/>
</dbReference>
<evidence type="ECO:0000256" key="5">
    <source>
        <dbReference type="ARBA" id="ARBA00022801"/>
    </source>
</evidence>
<dbReference type="GO" id="GO:1990518">
    <property type="term" value="F:single-stranded 3'-5' DNA helicase activity"/>
    <property type="evidence" value="ECO:0007669"/>
    <property type="project" value="TreeGrafter"/>
</dbReference>
<dbReference type="FunFam" id="3.40.50.300:FF:000115">
    <property type="entry name" value="DNA helicase"/>
    <property type="match status" value="1"/>
</dbReference>
<evidence type="ECO:0000256" key="9">
    <source>
        <dbReference type="ARBA" id="ARBA00023242"/>
    </source>
</evidence>
<keyword evidence="6 13" id="KW-0347">Helicase</keyword>
<evidence type="ECO:0000256" key="3">
    <source>
        <dbReference type="ARBA" id="ARBA00022705"/>
    </source>
</evidence>
<dbReference type="InterPro" id="IPR012340">
    <property type="entry name" value="NA-bd_OB-fold"/>
</dbReference>
<dbReference type="InterPro" id="IPR001208">
    <property type="entry name" value="MCM_dom"/>
</dbReference>
<keyword evidence="17" id="KW-1185">Reference proteome</keyword>
<keyword evidence="8 12" id="KW-0238">DNA-binding</keyword>
<organism evidence="16 17">
    <name type="scientific">Leptotrombidium deliense</name>
    <dbReference type="NCBI Taxonomy" id="299467"/>
    <lineage>
        <taxon>Eukaryota</taxon>
        <taxon>Metazoa</taxon>
        <taxon>Ecdysozoa</taxon>
        <taxon>Arthropoda</taxon>
        <taxon>Chelicerata</taxon>
        <taxon>Arachnida</taxon>
        <taxon>Acari</taxon>
        <taxon>Acariformes</taxon>
        <taxon>Trombidiformes</taxon>
        <taxon>Prostigmata</taxon>
        <taxon>Anystina</taxon>
        <taxon>Parasitengona</taxon>
        <taxon>Trombiculoidea</taxon>
        <taxon>Trombiculidae</taxon>
        <taxon>Leptotrombidium</taxon>
    </lineage>
</organism>
<dbReference type="SMART" id="SM00350">
    <property type="entry name" value="MCM"/>
    <property type="match status" value="1"/>
</dbReference>
<evidence type="ECO:0000256" key="11">
    <source>
        <dbReference type="ARBA" id="ARBA00048432"/>
    </source>
</evidence>
<evidence type="ECO:0000256" key="1">
    <source>
        <dbReference type="ARBA" id="ARBA00004123"/>
    </source>
</evidence>
<dbReference type="Gene3D" id="2.20.28.10">
    <property type="match status" value="1"/>
</dbReference>
<evidence type="ECO:0000256" key="6">
    <source>
        <dbReference type="ARBA" id="ARBA00022806"/>
    </source>
</evidence>
<comment type="function">
    <text evidence="13">Acts as component of the MCM2-7 complex (MCM complex) which is the replicative helicase essential for 'once per cell cycle' DNA replication initiation and elongation in eukaryotic cells. The active ATPase sites in the MCM2-7 ring are formed through the interaction surfaces of two neighboring subunits such that a critical structure of a conserved arginine finger motif is provided in trans relative to the ATP-binding site of the Walker A box of the adjacent subunit. The six ATPase active sites, however, are likely to contribute differentially to the complex helicase activity.</text>
</comment>
<dbReference type="FunFam" id="1.20.58.870:FF:000002">
    <property type="entry name" value="DNA helicase"/>
    <property type="match status" value="1"/>
</dbReference>
<dbReference type="GO" id="GO:0005634">
    <property type="term" value="C:nucleus"/>
    <property type="evidence" value="ECO:0007669"/>
    <property type="project" value="UniProtKB-SubCell"/>
</dbReference>
<dbReference type="SUPFAM" id="SSF50249">
    <property type="entry name" value="Nucleic acid-binding proteins"/>
    <property type="match status" value="1"/>
</dbReference>
<comment type="subcellular location">
    <subcellularLocation>
        <location evidence="1 13">Nucleus</location>
    </subcellularLocation>
</comment>